<dbReference type="InterPro" id="IPR000160">
    <property type="entry name" value="GGDEF_dom"/>
</dbReference>
<evidence type="ECO:0000259" key="2">
    <source>
        <dbReference type="PROSITE" id="PS50887"/>
    </source>
</evidence>
<dbReference type="RefSeq" id="WP_220781288.1">
    <property type="nucleotide sequence ID" value="NZ_BPEY01000037.1"/>
</dbReference>
<evidence type="ECO:0000313" key="3">
    <source>
        <dbReference type="EMBL" id="GIU46528.1"/>
    </source>
</evidence>
<sequence>MDFRIIAASFLLWFSPAHSLTQDQFEQLNTAVFQYPSNTLDEIHQIEQNIETHANPRVLQLRLNALKCESYLQLGENTAAINLARLNEAKAKQLELDEARPYFLNCMARAYVNFGKYQQALPLIHSAINMSRRLEQPQALINSLWLRSQLDANVLHGNTAIEDLRLALDLYPQVQQQKRQWLLTPLPYLNTAMAKLLANEGEAKAAKEYLNKALDDKFAEGKISLNLLIQAANLAQMTNQLTLRDEYIQGARSLLAELGSPFELAVAYKRIAYIDFSGGKYSSAEQLLHLSLNTFRKQSNATETISALRLLGRVNLAQGQQAQGLKQINESIDIAKQKESYTDLKLSYAVLADYFALQQDFALAYDYQLKRYQAAENDTSFIQNIWLSHLKSDLSRQKQISNKQQTNHAAVTPGQLLPSSLFPIAFIVSSLIIFIGWYNRQSSKKATAQKDQLPIKPNATGKQKLEDMLAVSKHANYPLTLLVLDPSEILSTDLPIMIEQLKGKLREQDLLFLQSEQQLLIMLAHTTEAGAANVIEQLTSIVAVWQNHNKVNIGLATMQQFDNLQSMIKRANVSQLRKLKPLSPNKN</sequence>
<comment type="caution">
    <text evidence="3">The sequence shown here is derived from an EMBL/GenBank/DDBJ whole genome shotgun (WGS) entry which is preliminary data.</text>
</comment>
<keyword evidence="1" id="KW-0472">Membrane</keyword>
<dbReference type="PROSITE" id="PS50887">
    <property type="entry name" value="GGDEF"/>
    <property type="match status" value="1"/>
</dbReference>
<evidence type="ECO:0000256" key="1">
    <source>
        <dbReference type="SAM" id="Phobius"/>
    </source>
</evidence>
<reference evidence="3" key="1">
    <citation type="submission" date="2021-05" db="EMBL/GenBank/DDBJ databases">
        <title>Molecular characterization for Shewanella algae harboring chromosomal blaOXA-55-like strains isolated from clinical and environment sample.</title>
        <authorList>
            <person name="Ohama Y."/>
            <person name="Aoki K."/>
            <person name="Harada S."/>
            <person name="Moriya K."/>
            <person name="Ishii Y."/>
            <person name="Tateda K."/>
        </authorList>
    </citation>
    <scope>NUCLEOTIDE SEQUENCE</scope>
    <source>
        <strain evidence="3">JCM 11563</strain>
    </source>
</reference>
<organism evidence="3 4">
    <name type="scientific">Shewanella sairae</name>
    <dbReference type="NCBI Taxonomy" id="190310"/>
    <lineage>
        <taxon>Bacteria</taxon>
        <taxon>Pseudomonadati</taxon>
        <taxon>Pseudomonadota</taxon>
        <taxon>Gammaproteobacteria</taxon>
        <taxon>Alteromonadales</taxon>
        <taxon>Shewanellaceae</taxon>
        <taxon>Shewanella</taxon>
    </lineage>
</organism>
<accession>A0ABQ4PGH4</accession>
<dbReference type="Gene3D" id="1.25.40.10">
    <property type="entry name" value="Tetratricopeptide repeat domain"/>
    <property type="match status" value="2"/>
</dbReference>
<keyword evidence="4" id="KW-1185">Reference proteome</keyword>
<name>A0ABQ4PGH4_9GAMM</name>
<gene>
    <name evidence="3" type="ORF">TUM4438_22520</name>
</gene>
<proteinExistence type="predicted"/>
<feature type="domain" description="GGDEF" evidence="2">
    <location>
        <begin position="477"/>
        <end position="587"/>
    </location>
</feature>
<keyword evidence="1" id="KW-1133">Transmembrane helix</keyword>
<dbReference type="Proteomes" id="UP000887104">
    <property type="component" value="Unassembled WGS sequence"/>
</dbReference>
<feature type="transmembrane region" description="Helical" evidence="1">
    <location>
        <begin position="420"/>
        <end position="438"/>
    </location>
</feature>
<keyword evidence="1" id="KW-0812">Transmembrane</keyword>
<dbReference type="InterPro" id="IPR011990">
    <property type="entry name" value="TPR-like_helical_dom_sf"/>
</dbReference>
<protein>
    <recommendedName>
        <fullName evidence="2">GGDEF domain-containing protein</fullName>
    </recommendedName>
</protein>
<dbReference type="EMBL" id="BPEY01000037">
    <property type="protein sequence ID" value="GIU46528.1"/>
    <property type="molecule type" value="Genomic_DNA"/>
</dbReference>
<evidence type="ECO:0000313" key="4">
    <source>
        <dbReference type="Proteomes" id="UP000887104"/>
    </source>
</evidence>
<dbReference type="SUPFAM" id="SSF48452">
    <property type="entry name" value="TPR-like"/>
    <property type="match status" value="2"/>
</dbReference>